<dbReference type="InterPro" id="IPR021859">
    <property type="entry name" value="XTBD"/>
</dbReference>
<dbReference type="HOGENOM" id="CLU_1621142_0_0_1"/>
<evidence type="ECO:0000259" key="1">
    <source>
        <dbReference type="PROSITE" id="PS51827"/>
    </source>
</evidence>
<proteinExistence type="predicted"/>
<dbReference type="EMBL" id="CAEY01002017">
    <property type="status" value="NOT_ANNOTATED_CDS"/>
    <property type="molecule type" value="Genomic_DNA"/>
</dbReference>
<dbReference type="Proteomes" id="UP000015104">
    <property type="component" value="Unassembled WGS sequence"/>
</dbReference>
<evidence type="ECO:0000313" key="2">
    <source>
        <dbReference type="EnsemblMetazoa" id="tetur09g03280.1"/>
    </source>
</evidence>
<organism evidence="2 3">
    <name type="scientific">Tetranychus urticae</name>
    <name type="common">Two-spotted spider mite</name>
    <dbReference type="NCBI Taxonomy" id="32264"/>
    <lineage>
        <taxon>Eukaryota</taxon>
        <taxon>Metazoa</taxon>
        <taxon>Ecdysozoa</taxon>
        <taxon>Arthropoda</taxon>
        <taxon>Chelicerata</taxon>
        <taxon>Arachnida</taxon>
        <taxon>Acari</taxon>
        <taxon>Acariformes</taxon>
        <taxon>Trombidiformes</taxon>
        <taxon>Prostigmata</taxon>
        <taxon>Eleutherengona</taxon>
        <taxon>Raphignathae</taxon>
        <taxon>Tetranychoidea</taxon>
        <taxon>Tetranychidae</taxon>
        <taxon>Tetranychus</taxon>
    </lineage>
</organism>
<dbReference type="AlphaFoldDB" id="T1KDK8"/>
<keyword evidence="3" id="KW-1185">Reference proteome</keyword>
<feature type="domain" description="XRN2-binding (XTBD)" evidence="1">
    <location>
        <begin position="5"/>
        <end position="92"/>
    </location>
</feature>
<dbReference type="EnsemblMetazoa" id="tetur09g03280.1">
    <property type="protein sequence ID" value="tetur09g03280.1"/>
    <property type="gene ID" value="tetur09g03280"/>
</dbReference>
<protein>
    <recommendedName>
        <fullName evidence="1">XRN2-binding (XTBD) domain-containing protein</fullName>
    </recommendedName>
</protein>
<accession>T1KDK8</accession>
<dbReference type="PROSITE" id="PS51827">
    <property type="entry name" value="XTBD"/>
    <property type="match status" value="1"/>
</dbReference>
<dbReference type="Pfam" id="PF11952">
    <property type="entry name" value="XTBD"/>
    <property type="match status" value="1"/>
</dbReference>
<evidence type="ECO:0000313" key="3">
    <source>
        <dbReference type="Proteomes" id="UP000015104"/>
    </source>
</evidence>
<reference evidence="2" key="2">
    <citation type="submission" date="2015-06" db="UniProtKB">
        <authorList>
            <consortium name="EnsemblMetazoa"/>
        </authorList>
    </citation>
    <scope>IDENTIFICATION</scope>
</reference>
<name>T1KDK8_TETUR</name>
<sequence length="164" mass="19578">MTEKTILRRKPCELKDHWLLREGFIKAHSEKFAAEKLTTLAQLFVNIETLGVKYHRDIMRDIEKLGSKVPYLSEFRTMRKKKEIEKVHLKELVRLFHNNSIQDSDSRGDSRGENRKYDKRNSYKSNYLANYVLNNESDQRFTNVPRHKVSTREKGFNSWCSKRL</sequence>
<reference evidence="3" key="1">
    <citation type="submission" date="2011-08" db="EMBL/GenBank/DDBJ databases">
        <authorList>
            <person name="Rombauts S."/>
        </authorList>
    </citation>
    <scope>NUCLEOTIDE SEQUENCE</scope>
    <source>
        <strain evidence="3">London</strain>
    </source>
</reference>